<organism evidence="1">
    <name type="scientific">Hexamita inflata</name>
    <dbReference type="NCBI Taxonomy" id="28002"/>
    <lineage>
        <taxon>Eukaryota</taxon>
        <taxon>Metamonada</taxon>
        <taxon>Diplomonadida</taxon>
        <taxon>Hexamitidae</taxon>
        <taxon>Hexamitinae</taxon>
        <taxon>Hexamita</taxon>
    </lineage>
</organism>
<evidence type="ECO:0000313" key="3">
    <source>
        <dbReference type="Proteomes" id="UP001642409"/>
    </source>
</evidence>
<reference evidence="1" key="1">
    <citation type="submission" date="2023-06" db="EMBL/GenBank/DDBJ databases">
        <authorList>
            <person name="Kurt Z."/>
        </authorList>
    </citation>
    <scope>NUCLEOTIDE SEQUENCE</scope>
</reference>
<accession>A0AA86NNS5</accession>
<keyword evidence="3" id="KW-1185">Reference proteome</keyword>
<protein>
    <submittedName>
        <fullName evidence="2">Hypothetical_protein</fullName>
    </submittedName>
</protein>
<gene>
    <name evidence="1" type="ORF">HINF_LOCUS11427</name>
    <name evidence="2" type="ORF">HINF_LOCUS40371</name>
</gene>
<reference evidence="2 3" key="2">
    <citation type="submission" date="2024-07" db="EMBL/GenBank/DDBJ databases">
        <authorList>
            <person name="Akdeniz Z."/>
        </authorList>
    </citation>
    <scope>NUCLEOTIDE SEQUENCE [LARGE SCALE GENOMIC DNA]</scope>
</reference>
<proteinExistence type="predicted"/>
<name>A0AA86NNS5_9EUKA</name>
<evidence type="ECO:0000313" key="1">
    <source>
        <dbReference type="EMBL" id="CAI9923782.1"/>
    </source>
</evidence>
<dbReference type="AlphaFoldDB" id="A0AA86NNS5"/>
<comment type="caution">
    <text evidence="1">The sequence shown here is derived from an EMBL/GenBank/DDBJ whole genome shotgun (WGS) entry which is preliminary data.</text>
</comment>
<evidence type="ECO:0000313" key="2">
    <source>
        <dbReference type="EMBL" id="CAL6044051.1"/>
    </source>
</evidence>
<dbReference type="EMBL" id="CAXDID020000159">
    <property type="protein sequence ID" value="CAL6044051.1"/>
    <property type="molecule type" value="Genomic_DNA"/>
</dbReference>
<dbReference type="Proteomes" id="UP001642409">
    <property type="component" value="Unassembled WGS sequence"/>
</dbReference>
<dbReference type="EMBL" id="CATOUU010000295">
    <property type="protein sequence ID" value="CAI9923782.1"/>
    <property type="molecule type" value="Genomic_DNA"/>
</dbReference>
<sequence>MNNSVVLQVQMSQICTFWKPSNMICLQLKPLQLFATDYEISTSQFIGICKQMNQIRECLTVYNIISANIQINKALQMYKIQNIGYLIISQSYCFQLFTINQIRYIRYHIVMG</sequence>